<protein>
    <submittedName>
        <fullName evidence="3">Uncharacterized protein</fullName>
    </submittedName>
</protein>
<evidence type="ECO:0000313" key="4">
    <source>
        <dbReference type="Proteomes" id="UP001589818"/>
    </source>
</evidence>
<dbReference type="EMBL" id="JBHLVF010000032">
    <property type="protein sequence ID" value="MFC0393301.1"/>
    <property type="molecule type" value="Genomic_DNA"/>
</dbReference>
<feature type="compositionally biased region" description="Basic and acidic residues" evidence="1">
    <location>
        <begin position="87"/>
        <end position="127"/>
    </location>
</feature>
<organism evidence="3 4">
    <name type="scientific">Paenibacillus mendelii</name>
    <dbReference type="NCBI Taxonomy" id="206163"/>
    <lineage>
        <taxon>Bacteria</taxon>
        <taxon>Bacillati</taxon>
        <taxon>Bacillota</taxon>
        <taxon>Bacilli</taxon>
        <taxon>Bacillales</taxon>
        <taxon>Paenibacillaceae</taxon>
        <taxon>Paenibacillus</taxon>
    </lineage>
</organism>
<sequence>MLNFIAIILFFLFIYLLIAIFKPSTFLKFTKMQFSRGKTALFAFISFVLFIATITAAAPDETTKGIEDGKSTTTVAESDANDANDAADAKAAADEKAKKEAEKKAKEEAKAKAEAEATAKKKAEEEAKAKAEAEAALARSKNPEWNTAELDALENGNIHLAIDMLKAIKNEPVTPIQATAGSVFKTPWNYYGKPVKFTLYVAIVQDYPPDSETGKIGMLSEVVGTTEDGTIIDVVGLVPSGDIAVGDEITIVAYPVGHVTVDNKLGGQTDQLSVVTNKY</sequence>
<accession>A0ABV6JBL3</accession>
<feature type="transmembrane region" description="Helical" evidence="2">
    <location>
        <begin position="6"/>
        <end position="27"/>
    </location>
</feature>
<name>A0ABV6JBL3_9BACL</name>
<comment type="caution">
    <text evidence="3">The sequence shown here is derived from an EMBL/GenBank/DDBJ whole genome shotgun (WGS) entry which is preliminary data.</text>
</comment>
<evidence type="ECO:0000313" key="3">
    <source>
        <dbReference type="EMBL" id="MFC0393301.1"/>
    </source>
</evidence>
<feature type="transmembrane region" description="Helical" evidence="2">
    <location>
        <begin position="39"/>
        <end position="58"/>
    </location>
</feature>
<reference evidence="3 4" key="1">
    <citation type="submission" date="2024-09" db="EMBL/GenBank/DDBJ databases">
        <authorList>
            <person name="Sun Q."/>
            <person name="Mori K."/>
        </authorList>
    </citation>
    <scope>NUCLEOTIDE SEQUENCE [LARGE SCALE GENOMIC DNA]</scope>
    <source>
        <strain evidence="3 4">CCM 4839</strain>
    </source>
</reference>
<dbReference type="Proteomes" id="UP001589818">
    <property type="component" value="Unassembled WGS sequence"/>
</dbReference>
<evidence type="ECO:0000256" key="2">
    <source>
        <dbReference type="SAM" id="Phobius"/>
    </source>
</evidence>
<gene>
    <name evidence="3" type="ORF">ACFFJ8_18210</name>
</gene>
<keyword evidence="4" id="KW-1185">Reference proteome</keyword>
<feature type="region of interest" description="Disordered" evidence="1">
    <location>
        <begin position="62"/>
        <end position="127"/>
    </location>
</feature>
<feature type="compositionally biased region" description="Low complexity" evidence="1">
    <location>
        <begin position="76"/>
        <end position="86"/>
    </location>
</feature>
<dbReference type="RefSeq" id="WP_204822094.1">
    <property type="nucleotide sequence ID" value="NZ_JANHOF010000029.1"/>
</dbReference>
<keyword evidence="2" id="KW-0472">Membrane</keyword>
<evidence type="ECO:0000256" key="1">
    <source>
        <dbReference type="SAM" id="MobiDB-lite"/>
    </source>
</evidence>
<proteinExistence type="predicted"/>
<keyword evidence="2" id="KW-0812">Transmembrane</keyword>
<keyword evidence="2" id="KW-1133">Transmembrane helix</keyword>